<organism evidence="1 2">
    <name type="scientific">Pleurotus eryngii</name>
    <name type="common">Boletus of the steppes</name>
    <dbReference type="NCBI Taxonomy" id="5323"/>
    <lineage>
        <taxon>Eukaryota</taxon>
        <taxon>Fungi</taxon>
        <taxon>Dikarya</taxon>
        <taxon>Basidiomycota</taxon>
        <taxon>Agaricomycotina</taxon>
        <taxon>Agaricomycetes</taxon>
        <taxon>Agaricomycetidae</taxon>
        <taxon>Agaricales</taxon>
        <taxon>Pleurotineae</taxon>
        <taxon>Pleurotaceae</taxon>
        <taxon>Pleurotus</taxon>
    </lineage>
</organism>
<evidence type="ECO:0000313" key="1">
    <source>
        <dbReference type="EMBL" id="KAF9497726.1"/>
    </source>
</evidence>
<accession>A0A9P6A1U9</accession>
<dbReference type="OrthoDB" id="9451547at2759"/>
<keyword evidence="2" id="KW-1185">Reference proteome</keyword>
<name>A0A9P6A1U9_PLEER</name>
<reference evidence="1" key="1">
    <citation type="submission" date="2020-11" db="EMBL/GenBank/DDBJ databases">
        <authorList>
            <consortium name="DOE Joint Genome Institute"/>
            <person name="Ahrendt S."/>
            <person name="Riley R."/>
            <person name="Andreopoulos W."/>
            <person name="Labutti K."/>
            <person name="Pangilinan J."/>
            <person name="Ruiz-Duenas F.J."/>
            <person name="Barrasa J.M."/>
            <person name="Sanchez-Garcia M."/>
            <person name="Camarero S."/>
            <person name="Miyauchi S."/>
            <person name="Serrano A."/>
            <person name="Linde D."/>
            <person name="Babiker R."/>
            <person name="Drula E."/>
            <person name="Ayuso-Fernandez I."/>
            <person name="Pacheco R."/>
            <person name="Padilla G."/>
            <person name="Ferreira P."/>
            <person name="Barriuso J."/>
            <person name="Kellner H."/>
            <person name="Castanera R."/>
            <person name="Alfaro M."/>
            <person name="Ramirez L."/>
            <person name="Pisabarro A.G."/>
            <person name="Kuo A."/>
            <person name="Tritt A."/>
            <person name="Lipzen A."/>
            <person name="He G."/>
            <person name="Yan M."/>
            <person name="Ng V."/>
            <person name="Cullen D."/>
            <person name="Martin F."/>
            <person name="Rosso M.-N."/>
            <person name="Henrissat B."/>
            <person name="Hibbett D."/>
            <person name="Martinez A.T."/>
            <person name="Grigoriev I.V."/>
        </authorList>
    </citation>
    <scope>NUCLEOTIDE SEQUENCE</scope>
    <source>
        <strain evidence="1">ATCC 90797</strain>
    </source>
</reference>
<protein>
    <submittedName>
        <fullName evidence="1">Uncharacterized protein</fullName>
    </submittedName>
</protein>
<comment type="caution">
    <text evidence="1">The sequence shown here is derived from an EMBL/GenBank/DDBJ whole genome shotgun (WGS) entry which is preliminary data.</text>
</comment>
<sequence>MSLPRSPATDTFQPTTPAIGRSTVDIVWSCLALVSSCTWVAMEHPPRLLREHGRMLSIVPWAASATACRAANHMEVDAHRVDALLRPCGGRVWRMVDVDD</sequence>
<dbReference type="AlphaFoldDB" id="A0A9P6A1U9"/>
<evidence type="ECO:0000313" key="2">
    <source>
        <dbReference type="Proteomes" id="UP000807025"/>
    </source>
</evidence>
<dbReference type="EMBL" id="MU154542">
    <property type="protein sequence ID" value="KAF9497726.1"/>
    <property type="molecule type" value="Genomic_DNA"/>
</dbReference>
<proteinExistence type="predicted"/>
<gene>
    <name evidence="1" type="ORF">BDN71DRAFT_1444553</name>
</gene>
<dbReference type="Proteomes" id="UP000807025">
    <property type="component" value="Unassembled WGS sequence"/>
</dbReference>